<dbReference type="EMBL" id="LT618793">
    <property type="protein sequence ID" value="SCQ81960.1"/>
    <property type="molecule type" value="Genomic_DNA"/>
</dbReference>
<evidence type="ECO:0000313" key="2">
    <source>
        <dbReference type="EMBL" id="SCQ81960.1"/>
    </source>
</evidence>
<reference evidence="2 3" key="1">
    <citation type="submission" date="2016-09" db="EMBL/GenBank/DDBJ databases">
        <authorList>
            <person name="Laine KS P."/>
        </authorList>
    </citation>
    <scope>NUCLEOTIDE SEQUENCE [LARGE SCALE GENOMIC DNA]</scope>
    <source>
        <strain evidence="2">PFRJS-23</strain>
    </source>
</reference>
<evidence type="ECO:0000256" key="1">
    <source>
        <dbReference type="SAM" id="Phobius"/>
    </source>
</evidence>
<feature type="transmembrane region" description="Helical" evidence="1">
    <location>
        <begin position="37"/>
        <end position="54"/>
    </location>
</feature>
<organism evidence="2 3">
    <name type="scientific">Propionibacterium freudenreichii</name>
    <dbReference type="NCBI Taxonomy" id="1744"/>
    <lineage>
        <taxon>Bacteria</taxon>
        <taxon>Bacillati</taxon>
        <taxon>Actinomycetota</taxon>
        <taxon>Actinomycetes</taxon>
        <taxon>Propionibacteriales</taxon>
        <taxon>Propionibacteriaceae</taxon>
        <taxon>Propionibacterium</taxon>
    </lineage>
</organism>
<name>A0A0A8QJF7_9ACTN</name>
<proteinExistence type="predicted"/>
<evidence type="ECO:0000313" key="3">
    <source>
        <dbReference type="Proteomes" id="UP000250080"/>
    </source>
</evidence>
<keyword evidence="1" id="KW-1133">Transmembrane helix</keyword>
<gene>
    <name evidence="2" type="ORF">PFR_JS23_2081</name>
</gene>
<protein>
    <submittedName>
        <fullName evidence="2">Uncharacterized protein</fullName>
    </submittedName>
</protein>
<feature type="transmembrane region" description="Helical" evidence="1">
    <location>
        <begin position="61"/>
        <end position="82"/>
    </location>
</feature>
<sequence>MRSFYEDSRRVVAALLIAGLGIQGTLALIRGPEISRWVTTMGGGVPVLLLCLVVGSPRPRLLVDALAFLTCALSIGVSWGASAQGSAYLTYVPPIIVATCFATAALILRAEGQLARDHSQPRL</sequence>
<feature type="transmembrane region" description="Helical" evidence="1">
    <location>
        <begin position="88"/>
        <end position="108"/>
    </location>
</feature>
<keyword evidence="1" id="KW-0812">Transmembrane</keyword>
<accession>A0A0A8QJF7</accession>
<dbReference type="Proteomes" id="UP000250080">
    <property type="component" value="Chromosome I"/>
</dbReference>
<dbReference type="OMA" id="RWVTTMG"/>
<keyword evidence="1" id="KW-0472">Membrane</keyword>
<dbReference type="AlphaFoldDB" id="A0A0A8QJF7"/>